<keyword evidence="1" id="KW-0808">Transferase</keyword>
<dbReference type="InterPro" id="IPR016181">
    <property type="entry name" value="Acyl_CoA_acyltransferase"/>
</dbReference>
<evidence type="ECO:0000313" key="2">
    <source>
        <dbReference type="EMBL" id="CAJ0592553.1"/>
    </source>
</evidence>
<keyword evidence="1" id="KW-0012">Acyltransferase</keyword>
<sequence>MLLLTHHTDHNELRRIEHSFANHHKFLYIQQAIKFKLENLYPSVFELFSCSVANGIYWFSWKTHQHVKTNDVFLAYKGEFDVKKFMDAFVEFAKTNKIFQHQILFGGEKMLVDEDETEHSTIKLYSLREKAGCIRDAFANWRAQNDVYLAHNGELNVDYFMNAFVEFAKINKIFQHQNLFIGDKMLVDEVLKYVQDNEQKFVGTPHPTKVFYMTDSQVEATAKLELSNQLPAGYELGSADPLDSEFITSKWRHAKEGDVEETRTKLSLLPSSCIRYEKKPVAFEMLSQSGQLNHLFVVEEHRGQGLGQIVELDLCQKTARNDVYLAYEGEFNVKKFMDAFVEFAKINEIFQHQIMFVGEKMLVDEVVEYVQENEKNFDGSVYPSRLFYMTDSQMEAVEKLDLKSKLLAGYELGSADPLTDSVFITSKWRHAKEGDVEETKTKLSILPTSCIRYEKNPVAFEMLSQSGQLTHSFVVEKHRGQGLGQIVELDLCQKTARFGLRVFKCIEVFNKSLIGSTTRSPLWTKAKYDDDSDFILVYYRTHWR</sequence>
<dbReference type="AlphaFoldDB" id="A0AA36GJL9"/>
<comment type="similarity">
    <text evidence="1">Belongs to the glycine N-acyltransferase family.</text>
</comment>
<protein>
    <recommendedName>
        <fullName evidence="1">Glycine N-acyltransferase-like protein</fullName>
        <ecNumber evidence="1">2.3.1.-</ecNumber>
    </recommendedName>
</protein>
<dbReference type="SUPFAM" id="SSF55729">
    <property type="entry name" value="Acyl-CoA N-acyltransferases (Nat)"/>
    <property type="match status" value="1"/>
</dbReference>
<dbReference type="PANTHER" id="PTHR15298">
    <property type="entry name" value="L-COA N-ACYLTRANSFERASE-RELATED"/>
    <property type="match status" value="1"/>
</dbReference>
<evidence type="ECO:0000313" key="3">
    <source>
        <dbReference type="Proteomes" id="UP001176961"/>
    </source>
</evidence>
<accession>A0AA36GJL9</accession>
<proteinExistence type="inferred from homology"/>
<dbReference type="Proteomes" id="UP001176961">
    <property type="component" value="Unassembled WGS sequence"/>
</dbReference>
<dbReference type="Gene3D" id="3.40.630.30">
    <property type="match status" value="2"/>
</dbReference>
<dbReference type="InterPro" id="IPR010313">
    <property type="entry name" value="Glycine_N-acyltransferase"/>
</dbReference>
<dbReference type="GO" id="GO:0047961">
    <property type="term" value="F:glycine N-acyltransferase activity"/>
    <property type="evidence" value="ECO:0007669"/>
    <property type="project" value="InterPro"/>
</dbReference>
<dbReference type="EMBL" id="CATQJL010000112">
    <property type="protein sequence ID" value="CAJ0592553.1"/>
    <property type="molecule type" value="Genomic_DNA"/>
</dbReference>
<dbReference type="GO" id="GO:0005739">
    <property type="term" value="C:mitochondrion"/>
    <property type="evidence" value="ECO:0007669"/>
    <property type="project" value="InterPro"/>
</dbReference>
<gene>
    <name evidence="2" type="ORF">CYNAS_LOCUS4536</name>
</gene>
<comment type="caution">
    <text evidence="2">The sequence shown here is derived from an EMBL/GenBank/DDBJ whole genome shotgun (WGS) entry which is preliminary data.</text>
</comment>
<evidence type="ECO:0000256" key="1">
    <source>
        <dbReference type="RuleBase" id="RU368002"/>
    </source>
</evidence>
<dbReference type="PANTHER" id="PTHR15298:SF1">
    <property type="entry name" value="GLYCINE N-ACYLTRANSFERASE-LIKE PROTEIN"/>
    <property type="match status" value="1"/>
</dbReference>
<name>A0AA36GJL9_CYLNA</name>
<organism evidence="2 3">
    <name type="scientific">Cylicocyclus nassatus</name>
    <name type="common">Nematode worm</name>
    <dbReference type="NCBI Taxonomy" id="53992"/>
    <lineage>
        <taxon>Eukaryota</taxon>
        <taxon>Metazoa</taxon>
        <taxon>Ecdysozoa</taxon>
        <taxon>Nematoda</taxon>
        <taxon>Chromadorea</taxon>
        <taxon>Rhabditida</taxon>
        <taxon>Rhabditina</taxon>
        <taxon>Rhabditomorpha</taxon>
        <taxon>Strongyloidea</taxon>
        <taxon>Strongylidae</taxon>
        <taxon>Cylicocyclus</taxon>
    </lineage>
</organism>
<keyword evidence="3" id="KW-1185">Reference proteome</keyword>
<reference evidence="2" key="1">
    <citation type="submission" date="2023-07" db="EMBL/GenBank/DDBJ databases">
        <authorList>
            <consortium name="CYATHOMIX"/>
        </authorList>
    </citation>
    <scope>NUCLEOTIDE SEQUENCE</scope>
    <source>
        <strain evidence="2">N/A</strain>
    </source>
</reference>
<dbReference type="EC" id="2.3.1.-" evidence="1"/>